<feature type="domain" description="Integrase catalytic" evidence="1">
    <location>
        <begin position="1"/>
        <end position="111"/>
    </location>
</feature>
<dbReference type="GO" id="GO:0015074">
    <property type="term" value="P:DNA integration"/>
    <property type="evidence" value="ECO:0007669"/>
    <property type="project" value="InterPro"/>
</dbReference>
<dbReference type="GO" id="GO:0003676">
    <property type="term" value="F:nucleic acid binding"/>
    <property type="evidence" value="ECO:0007669"/>
    <property type="project" value="InterPro"/>
</dbReference>
<dbReference type="InterPro" id="IPR036397">
    <property type="entry name" value="RNaseH_sf"/>
</dbReference>
<dbReference type="PANTHER" id="PTHR47515">
    <property type="entry name" value="LOW CALCIUM RESPONSE LOCUS PROTEIN T"/>
    <property type="match status" value="1"/>
</dbReference>
<dbReference type="Pfam" id="PF13683">
    <property type="entry name" value="rve_3"/>
    <property type="match status" value="1"/>
</dbReference>
<dbReference type="AlphaFoldDB" id="A0A090MT69"/>
<proteinExistence type="predicted"/>
<accession>A0A090MT69</accession>
<comment type="caution">
    <text evidence="2">The sequence shown here is derived from an EMBL/GenBank/DDBJ whole genome shotgun (WGS) entry which is preliminary data.</text>
</comment>
<reference evidence="2 3" key="1">
    <citation type="journal article" date="2014" name="Genome Announc.">
        <title>Genome Sequence of Afipia felis Strain 76713, Isolated in Hospital Water Using an Amoeba Co-Culture Procedure.</title>
        <authorList>
            <person name="Benamar S."/>
            <person name="La Scola B."/>
            <person name="Croce O."/>
        </authorList>
    </citation>
    <scope>NUCLEOTIDE SEQUENCE [LARGE SCALE GENOMIC DNA]</scope>
    <source>
        <strain evidence="2 3">76713</strain>
    </source>
</reference>
<organism evidence="2 3">
    <name type="scientific">Afipia felis</name>
    <name type="common">Cat scratch disease bacillus</name>
    <dbReference type="NCBI Taxonomy" id="1035"/>
    <lineage>
        <taxon>Bacteria</taxon>
        <taxon>Pseudomonadati</taxon>
        <taxon>Pseudomonadota</taxon>
        <taxon>Alphaproteobacteria</taxon>
        <taxon>Hyphomicrobiales</taxon>
        <taxon>Nitrobacteraceae</taxon>
        <taxon>Afipia</taxon>
    </lineage>
</organism>
<name>A0A090MT69_AFIFE</name>
<dbReference type="PANTHER" id="PTHR47515:SF1">
    <property type="entry name" value="BLR2054 PROTEIN"/>
    <property type="match status" value="1"/>
</dbReference>
<dbReference type="InterPro" id="IPR001584">
    <property type="entry name" value="Integrase_cat-core"/>
</dbReference>
<dbReference type="Proteomes" id="UP000035762">
    <property type="component" value="Unassembled WGS sequence"/>
</dbReference>
<evidence type="ECO:0000313" key="2">
    <source>
        <dbReference type="EMBL" id="CEG10555.1"/>
    </source>
</evidence>
<dbReference type="EMBL" id="CCAZ020000003">
    <property type="protein sequence ID" value="CEG10555.1"/>
    <property type="molecule type" value="Genomic_DNA"/>
</dbReference>
<dbReference type="InterPro" id="IPR012337">
    <property type="entry name" value="RNaseH-like_sf"/>
</dbReference>
<sequence>MTRLCLTCKKHTGYPGTIRVDQGSEVVSRDFDLWAYTNGVTLDFSRPGKPTDNAFIEAFNSKLRSECLNAHRFMSLEDAREKLEDWRKYYNEDMPHSGSAKYPRFCCTSLVTHPARHQRSKPETPASDEIMFGIRAENRNPNLKSGAFQGSRSVYD</sequence>
<protein>
    <submittedName>
        <fullName evidence="2">Transposase OrfB</fullName>
    </submittedName>
</protein>
<keyword evidence="3" id="KW-1185">Reference proteome</keyword>
<dbReference type="PROSITE" id="PS50994">
    <property type="entry name" value="INTEGRASE"/>
    <property type="match status" value="1"/>
</dbReference>
<dbReference type="SUPFAM" id="SSF53098">
    <property type="entry name" value="Ribonuclease H-like"/>
    <property type="match status" value="1"/>
</dbReference>
<evidence type="ECO:0000313" key="3">
    <source>
        <dbReference type="Proteomes" id="UP000035762"/>
    </source>
</evidence>
<dbReference type="STRING" id="1035.BN961_03995"/>
<gene>
    <name evidence="2" type="ORF">BN961_03995</name>
</gene>
<evidence type="ECO:0000259" key="1">
    <source>
        <dbReference type="PROSITE" id="PS50994"/>
    </source>
</evidence>
<dbReference type="Gene3D" id="3.30.420.10">
    <property type="entry name" value="Ribonuclease H-like superfamily/Ribonuclease H"/>
    <property type="match status" value="1"/>
</dbReference>